<dbReference type="EMBL" id="JAUTXU010000141">
    <property type="protein sequence ID" value="KAK3704284.1"/>
    <property type="molecule type" value="Genomic_DNA"/>
</dbReference>
<protein>
    <submittedName>
        <fullName evidence="1">Uncharacterized protein</fullName>
    </submittedName>
</protein>
<dbReference type="Proteomes" id="UP001281147">
    <property type="component" value="Unassembled WGS sequence"/>
</dbReference>
<organism evidence="1 2">
    <name type="scientific">Vermiconidia calcicola</name>
    <dbReference type="NCBI Taxonomy" id="1690605"/>
    <lineage>
        <taxon>Eukaryota</taxon>
        <taxon>Fungi</taxon>
        <taxon>Dikarya</taxon>
        <taxon>Ascomycota</taxon>
        <taxon>Pezizomycotina</taxon>
        <taxon>Dothideomycetes</taxon>
        <taxon>Dothideomycetidae</taxon>
        <taxon>Mycosphaerellales</taxon>
        <taxon>Extremaceae</taxon>
        <taxon>Vermiconidia</taxon>
    </lineage>
</organism>
<reference evidence="1" key="1">
    <citation type="submission" date="2023-07" db="EMBL/GenBank/DDBJ databases">
        <title>Black Yeasts Isolated from many extreme environments.</title>
        <authorList>
            <person name="Coleine C."/>
            <person name="Stajich J.E."/>
            <person name="Selbmann L."/>
        </authorList>
    </citation>
    <scope>NUCLEOTIDE SEQUENCE</scope>
    <source>
        <strain evidence="1">CCFEE 5714</strain>
    </source>
</reference>
<gene>
    <name evidence="1" type="ORF">LTR37_013958</name>
</gene>
<evidence type="ECO:0000313" key="1">
    <source>
        <dbReference type="EMBL" id="KAK3704284.1"/>
    </source>
</evidence>
<name>A0ACC3MUY1_9PEZI</name>
<proteinExistence type="predicted"/>
<accession>A0ACC3MUY1</accession>
<comment type="caution">
    <text evidence="1">The sequence shown here is derived from an EMBL/GenBank/DDBJ whole genome shotgun (WGS) entry which is preliminary data.</text>
</comment>
<keyword evidence="2" id="KW-1185">Reference proteome</keyword>
<evidence type="ECO:0000313" key="2">
    <source>
        <dbReference type="Proteomes" id="UP001281147"/>
    </source>
</evidence>
<sequence length="857" mass="97697">MAGKPAQLPSKEASLFRHLVQNYESKQYKKGLKAAEQILKKHPTHGDTQAMKALILSNQGKHDEAFELCKLALKNAMKSNVCWHVYGLLWRQIKNYEEAMKAYKFALKLDPDSIQIQRDLAHLQVQVRDYQGFVQTRRTMLQAKPQVRQNWTALGVALHMSGDLSGAENVLQKYEETLKSTPPKSDIEHMEAVLYKNSIIAEDGNVARALEHLESVYKMALDRTAVMEMKADYLLRLGRNEDAETAYRALLARNAERRDYYEALEKALGLDRTNSEDQQKLLEMFQSYAEKSERLDAARRLPLDFLEGDIFREHADKYLRRMFRKGVPSTFANLKQLYSDPAKKETLRELAESLLSEEPQTNGGEDTGEANGNIDGTHTPAKPDAKTTWQISINYYLAQHYDYYLSRDLAKAQQYIDKGIGLNSSDTDYTYHMTRARIFKHLGAVDKASQAMNDAREMDLRDRYINTKGAKYQLRNNEHENATSTMGLFTRKEAVGGPLGDLVDMQCVWFITEDGESYLRQGKFSLALKRLKTVYDIFETWTDDQFDFHSFSLRKGMVRAYVDMIRWEDRLREHPFFSRAALSAIKIYLMLHDRPQLAQQSQMDGTNGENAAERKKAAKKARKHAEKAEADKKAKAAKQSQPKADEEGSTKKEDPDPNGYELMKTEKPLEEAMKFLTPLLELSLKNIDGQIAGFEVYIRRKKYLPALKCLLVTQQLEPDHPKCHEQGLRFRLALDSLSEPLPPKAKEVIDSSYLSKTSAKSLEECNEEHLESHKTSAPHVQSVVRLRSILQPGEEATKSKGVKELQGTLSLDETTLEQAVDGLKLLDEIEAGSEAREAYVQAAQKQWTEAAVFKASR</sequence>